<dbReference type="PROSITE" id="PS50893">
    <property type="entry name" value="ABC_TRANSPORTER_2"/>
    <property type="match status" value="1"/>
</dbReference>
<dbReference type="PANTHER" id="PTHR42939:SF1">
    <property type="entry name" value="ABC TRANSPORTER ATP-BINDING PROTEIN ALBC-RELATED"/>
    <property type="match status" value="1"/>
</dbReference>
<dbReference type="GO" id="GO:0005524">
    <property type="term" value="F:ATP binding"/>
    <property type="evidence" value="ECO:0007669"/>
    <property type="project" value="UniProtKB-KW"/>
</dbReference>
<dbReference type="AlphaFoldDB" id="A0A100VJY8"/>
<dbReference type="GO" id="GO:0016887">
    <property type="term" value="F:ATP hydrolysis activity"/>
    <property type="evidence" value="ECO:0007669"/>
    <property type="project" value="InterPro"/>
</dbReference>
<gene>
    <name evidence="5" type="ORF">PAHA3_1188</name>
</gene>
<name>A0A100VJY8_PAEAM</name>
<proteinExistence type="predicted"/>
<dbReference type="SMART" id="SM00382">
    <property type="entry name" value="AAA"/>
    <property type="match status" value="1"/>
</dbReference>
<dbReference type="InterPro" id="IPR003439">
    <property type="entry name" value="ABC_transporter-like_ATP-bd"/>
</dbReference>
<dbReference type="InterPro" id="IPR027417">
    <property type="entry name" value="P-loop_NTPase"/>
</dbReference>
<reference evidence="5 6" key="1">
    <citation type="journal article" date="2016" name="Genome Announc.">
        <title>Draft Genome Sequence of Paenibacillus amylolyticus Heshi-A3, Isolated from Fermented Rice Bran in a Japanese Fermented Seafood Dish.</title>
        <authorList>
            <person name="Akuzawa S."/>
            <person name="Nagaoka J."/>
            <person name="Kanekatsu M."/>
            <person name="Kubota E."/>
            <person name="Ohtake R."/>
            <person name="Suzuki T."/>
            <person name="Kanesaki Y."/>
        </authorList>
    </citation>
    <scope>NUCLEOTIDE SEQUENCE [LARGE SCALE GENOMIC DNA]</scope>
    <source>
        <strain evidence="5 6">Heshi-A3</strain>
    </source>
</reference>
<dbReference type="InterPro" id="IPR003593">
    <property type="entry name" value="AAA+_ATPase"/>
</dbReference>
<comment type="caution">
    <text evidence="5">The sequence shown here is derived from an EMBL/GenBank/DDBJ whole genome shotgun (WGS) entry which is preliminary data.</text>
</comment>
<evidence type="ECO:0000313" key="5">
    <source>
        <dbReference type="EMBL" id="GAS81114.1"/>
    </source>
</evidence>
<accession>A0A100VJY8</accession>
<evidence type="ECO:0000256" key="2">
    <source>
        <dbReference type="ARBA" id="ARBA00022741"/>
    </source>
</evidence>
<keyword evidence="2" id="KW-0547">Nucleotide-binding</keyword>
<dbReference type="SUPFAM" id="SSF52540">
    <property type="entry name" value="P-loop containing nucleoside triphosphate hydrolases"/>
    <property type="match status" value="1"/>
</dbReference>
<dbReference type="EMBL" id="BCNV01000001">
    <property type="protein sequence ID" value="GAS81114.1"/>
    <property type="molecule type" value="Genomic_DNA"/>
</dbReference>
<dbReference type="Proteomes" id="UP000069697">
    <property type="component" value="Unassembled WGS sequence"/>
</dbReference>
<evidence type="ECO:0000256" key="1">
    <source>
        <dbReference type="ARBA" id="ARBA00022448"/>
    </source>
</evidence>
<feature type="domain" description="ABC transporter" evidence="4">
    <location>
        <begin position="24"/>
        <end position="244"/>
    </location>
</feature>
<dbReference type="PANTHER" id="PTHR42939">
    <property type="entry name" value="ABC TRANSPORTER ATP-BINDING PROTEIN ALBC-RELATED"/>
    <property type="match status" value="1"/>
</dbReference>
<dbReference type="Pfam" id="PF00005">
    <property type="entry name" value="ABC_tran"/>
    <property type="match status" value="1"/>
</dbReference>
<keyword evidence="1" id="KW-0813">Transport</keyword>
<evidence type="ECO:0000313" key="6">
    <source>
        <dbReference type="Proteomes" id="UP000069697"/>
    </source>
</evidence>
<dbReference type="InterPro" id="IPR051782">
    <property type="entry name" value="ABC_Transporter_VariousFunc"/>
</dbReference>
<evidence type="ECO:0000256" key="3">
    <source>
        <dbReference type="ARBA" id="ARBA00022840"/>
    </source>
</evidence>
<dbReference type="Gene3D" id="3.40.50.300">
    <property type="entry name" value="P-loop containing nucleotide triphosphate hydrolases"/>
    <property type="match status" value="1"/>
</dbReference>
<organism evidence="5 6">
    <name type="scientific">Paenibacillus amylolyticus</name>
    <dbReference type="NCBI Taxonomy" id="1451"/>
    <lineage>
        <taxon>Bacteria</taxon>
        <taxon>Bacillati</taxon>
        <taxon>Bacillota</taxon>
        <taxon>Bacilli</taxon>
        <taxon>Bacillales</taxon>
        <taxon>Paenibacillaceae</taxon>
        <taxon>Paenibacillus</taxon>
    </lineage>
</organism>
<sequence length="351" mass="38545">MIRSTRGLFKKSDQAITDSSGRGIFLQQVSKRLGTAQVLNQINLEVKQGECAVLVGRNGSGKSSLLRILGGSLLPDTGSIQRTMKGSDGYAVDGLPRLPFTSGEYLWDMGRIRGIRPEILRERIRELSELLYLDTAIDQKLPLLSKGTLQKVNLIQALLPGPGGLLLLDEPLSGLDIPTQEAVVSLLGQWKVEGTSIITACHEPLLIERLADQVVVLKKGRVLRYWSREDVLQADEPVVHIQSLMEAEEDLANDLSILKQSGVLSLVRNTSSEKSNSWMWDWKVSQKSTDDVLRMILASGGSVVSVQQEESQLHMESLLEGKHPAIYSSRGVVPESMGLSPSMDAEGRKVQ</sequence>
<keyword evidence="3" id="KW-0067">ATP-binding</keyword>
<evidence type="ECO:0000259" key="4">
    <source>
        <dbReference type="PROSITE" id="PS50893"/>
    </source>
</evidence>
<protein>
    <submittedName>
        <fullName evidence="5">ABC transporter</fullName>
    </submittedName>
</protein>
<reference evidence="6" key="2">
    <citation type="submission" date="2016-01" db="EMBL/GenBank/DDBJ databases">
        <title>Draft Genome Sequence of Paenibacillus amylolyticus Heshi-A3 that Was Isolated from Fermented Rice Bran with Aging Salted Mackerel, Which Was Named Heshiko as Traditional Fermented Seafood in Japan.</title>
        <authorList>
            <person name="Akuzawa S."/>
            <person name="Nakagawa J."/>
            <person name="Kanekatsu T."/>
            <person name="Kubota E."/>
            <person name="Ohtake R."/>
            <person name="Suzuki T."/>
            <person name="Kanesaki Y."/>
        </authorList>
    </citation>
    <scope>NUCLEOTIDE SEQUENCE [LARGE SCALE GENOMIC DNA]</scope>
    <source>
        <strain evidence="6">Heshi-A3</strain>
    </source>
</reference>